<dbReference type="Proteomes" id="UP000606922">
    <property type="component" value="Unassembled WGS sequence"/>
</dbReference>
<feature type="compositionally biased region" description="Pro residues" evidence="1">
    <location>
        <begin position="1"/>
        <end position="18"/>
    </location>
</feature>
<keyword evidence="2" id="KW-1133">Transmembrane helix</keyword>
<evidence type="ECO:0000256" key="1">
    <source>
        <dbReference type="SAM" id="MobiDB-lite"/>
    </source>
</evidence>
<reference evidence="3" key="2">
    <citation type="submission" date="2020-09" db="EMBL/GenBank/DDBJ databases">
        <authorList>
            <person name="Sun Q."/>
            <person name="Zhou Y."/>
        </authorList>
    </citation>
    <scope>NUCLEOTIDE SEQUENCE</scope>
    <source>
        <strain evidence="3">CGMCC 1.12813</strain>
    </source>
</reference>
<evidence type="ECO:0000313" key="4">
    <source>
        <dbReference type="Proteomes" id="UP000606922"/>
    </source>
</evidence>
<proteinExistence type="predicted"/>
<gene>
    <name evidence="3" type="ORF">GCM10010979_28180</name>
</gene>
<feature type="transmembrane region" description="Helical" evidence="2">
    <location>
        <begin position="31"/>
        <end position="60"/>
    </location>
</feature>
<keyword evidence="2" id="KW-0472">Membrane</keyword>
<comment type="caution">
    <text evidence="3">The sequence shown here is derived from an EMBL/GenBank/DDBJ whole genome shotgun (WGS) entry which is preliminary data.</text>
</comment>
<evidence type="ECO:0000313" key="3">
    <source>
        <dbReference type="EMBL" id="GGB12205.1"/>
    </source>
</evidence>
<accession>A0A916ST88</accession>
<name>A0A916ST88_9MICO</name>
<organism evidence="3 4">
    <name type="scientific">Conyzicola nivalis</name>
    <dbReference type="NCBI Taxonomy" id="1477021"/>
    <lineage>
        <taxon>Bacteria</taxon>
        <taxon>Bacillati</taxon>
        <taxon>Actinomycetota</taxon>
        <taxon>Actinomycetes</taxon>
        <taxon>Micrococcales</taxon>
        <taxon>Microbacteriaceae</taxon>
        <taxon>Conyzicola</taxon>
    </lineage>
</organism>
<evidence type="ECO:0000256" key="2">
    <source>
        <dbReference type="SAM" id="Phobius"/>
    </source>
</evidence>
<protein>
    <recommendedName>
        <fullName evidence="5">DUF4190 domain-containing protein</fullName>
    </recommendedName>
</protein>
<feature type="region of interest" description="Disordered" evidence="1">
    <location>
        <begin position="1"/>
        <end position="21"/>
    </location>
</feature>
<feature type="transmembrane region" description="Helical" evidence="2">
    <location>
        <begin position="72"/>
        <end position="104"/>
    </location>
</feature>
<reference evidence="3" key="1">
    <citation type="journal article" date="2014" name="Int. J. Syst. Evol. Microbiol.">
        <title>Complete genome sequence of Corynebacterium casei LMG S-19264T (=DSM 44701T), isolated from a smear-ripened cheese.</title>
        <authorList>
            <consortium name="US DOE Joint Genome Institute (JGI-PGF)"/>
            <person name="Walter F."/>
            <person name="Albersmeier A."/>
            <person name="Kalinowski J."/>
            <person name="Ruckert C."/>
        </authorList>
    </citation>
    <scope>NUCLEOTIDE SEQUENCE</scope>
    <source>
        <strain evidence="3">CGMCC 1.12813</strain>
    </source>
</reference>
<keyword evidence="2" id="KW-0812">Transmembrane</keyword>
<sequence length="113" mass="11664">MTDPTVPEPAPYSQPIPPLGGTDAPTPTLSIISMILGILGLLIGIVGGGLLFSVGGVVLGHLGQRKEPAAKGFWLTGLITGYVGILLNVVVIVVWIIFFITVAATGDNFYYGG</sequence>
<dbReference type="AlphaFoldDB" id="A0A916ST88"/>
<dbReference type="EMBL" id="BMGB01000002">
    <property type="protein sequence ID" value="GGB12205.1"/>
    <property type="molecule type" value="Genomic_DNA"/>
</dbReference>
<evidence type="ECO:0008006" key="5">
    <source>
        <dbReference type="Google" id="ProtNLM"/>
    </source>
</evidence>
<dbReference type="RefSeq" id="WP_188511417.1">
    <property type="nucleotide sequence ID" value="NZ_BMGB01000002.1"/>
</dbReference>
<keyword evidence="4" id="KW-1185">Reference proteome</keyword>